<proteinExistence type="predicted"/>
<dbReference type="EMBL" id="FMPI01000018">
    <property type="protein sequence ID" value="SCT29777.1"/>
    <property type="molecule type" value="Genomic_DNA"/>
</dbReference>
<reference evidence="3 4" key="1">
    <citation type="submission" date="2016-09" db="EMBL/GenBank/DDBJ databases">
        <authorList>
            <consortium name="Pathogen Informatics"/>
            <person name="Sun Q."/>
            <person name="Inoue M."/>
        </authorList>
    </citation>
    <scope>NUCLEOTIDE SEQUENCE [LARGE SCALE GENOMIC DNA]</scope>
    <source>
        <strain evidence="3 4">82C</strain>
    </source>
</reference>
<dbReference type="Proteomes" id="UP000095768">
    <property type="component" value="Unassembled WGS sequence"/>
</dbReference>
<dbReference type="GO" id="GO:0061504">
    <property type="term" value="P:cyclic threonylcarbamoyladenosine biosynthetic process"/>
    <property type="evidence" value="ECO:0007669"/>
    <property type="project" value="TreeGrafter"/>
</dbReference>
<organism evidence="2 5">
    <name type="scientific">Staphylococcus caeli</name>
    <dbReference type="NCBI Taxonomy" id="2201815"/>
    <lineage>
        <taxon>Bacteria</taxon>
        <taxon>Bacillati</taxon>
        <taxon>Bacillota</taxon>
        <taxon>Bacilli</taxon>
        <taxon>Bacillales</taxon>
        <taxon>Staphylococcaceae</taxon>
        <taxon>Staphylococcus</taxon>
    </lineage>
</organism>
<dbReference type="Proteomes" id="UP000095412">
    <property type="component" value="Unassembled WGS sequence"/>
</dbReference>
<dbReference type="RefSeq" id="WP_069996274.1">
    <property type="nucleotide sequence ID" value="NZ_FMPG01000001.1"/>
</dbReference>
<dbReference type="PANTHER" id="PTHR43267">
    <property type="entry name" value="TRNA THREONYLCARBAMOYLADENOSINE DEHYDRATASE"/>
    <property type="match status" value="1"/>
</dbReference>
<dbReference type="FunFam" id="3.40.50.720:FF:000141">
    <property type="entry name" value="tRNA threonylcarbamoyladenosine dehydratase"/>
    <property type="match status" value="1"/>
</dbReference>
<dbReference type="PANTHER" id="PTHR43267:SF1">
    <property type="entry name" value="TRNA THREONYLCARBAMOYLADENOSINE DEHYDRATASE"/>
    <property type="match status" value="1"/>
</dbReference>
<evidence type="ECO:0000313" key="4">
    <source>
        <dbReference type="Proteomes" id="UP000095412"/>
    </source>
</evidence>
<dbReference type="Pfam" id="PF00899">
    <property type="entry name" value="ThiF"/>
    <property type="match status" value="1"/>
</dbReference>
<dbReference type="InterPro" id="IPR000594">
    <property type="entry name" value="ThiF_NAD_FAD-bd"/>
</dbReference>
<dbReference type="GO" id="GO:0061503">
    <property type="term" value="F:tRNA threonylcarbamoyladenosine dehydratase"/>
    <property type="evidence" value="ECO:0007669"/>
    <property type="project" value="TreeGrafter"/>
</dbReference>
<keyword evidence="4" id="KW-1185">Reference proteome</keyword>
<dbReference type="AlphaFoldDB" id="A0A1D4GPL3"/>
<dbReference type="InterPro" id="IPR035985">
    <property type="entry name" value="Ubiquitin-activating_enz"/>
</dbReference>
<keyword evidence="2" id="KW-0808">Transferase</keyword>
<dbReference type="GO" id="GO:0008641">
    <property type="term" value="F:ubiquitin-like modifier activating enzyme activity"/>
    <property type="evidence" value="ECO:0007669"/>
    <property type="project" value="InterPro"/>
</dbReference>
<reference evidence="2 5" key="2">
    <citation type="submission" date="2016-09" db="EMBL/GenBank/DDBJ databases">
        <authorList>
            <consortium name="Pathogen Informatics"/>
        </authorList>
    </citation>
    <scope>NUCLEOTIDE SEQUENCE [LARGE SCALE GENOMIC DNA]</scope>
    <source>
        <strain evidence="2 5">82B</strain>
    </source>
</reference>
<dbReference type="EC" id="2.7.7.80" evidence="2"/>
<feature type="domain" description="THIF-type NAD/FAD binding fold" evidence="1">
    <location>
        <begin position="6"/>
        <end position="246"/>
    </location>
</feature>
<evidence type="ECO:0000313" key="3">
    <source>
        <dbReference type="EMBL" id="SCT29777.1"/>
    </source>
</evidence>
<dbReference type="Gene3D" id="3.40.50.720">
    <property type="entry name" value="NAD(P)-binding Rossmann-like Domain"/>
    <property type="match status" value="1"/>
</dbReference>
<keyword evidence="2" id="KW-0548">Nucleotidyltransferase</keyword>
<name>A0A1D4GPL3_9STAP</name>
<dbReference type="InterPro" id="IPR045886">
    <property type="entry name" value="ThiF/MoeB/HesA"/>
</dbReference>
<dbReference type="CDD" id="cd00755">
    <property type="entry name" value="YgdL_like"/>
    <property type="match status" value="1"/>
</dbReference>
<evidence type="ECO:0000313" key="5">
    <source>
        <dbReference type="Proteomes" id="UP000095768"/>
    </source>
</evidence>
<evidence type="ECO:0000259" key="1">
    <source>
        <dbReference type="Pfam" id="PF00899"/>
    </source>
</evidence>
<dbReference type="OrthoDB" id="9804150at2"/>
<evidence type="ECO:0000313" key="2">
    <source>
        <dbReference type="EMBL" id="SCS26902.1"/>
    </source>
</evidence>
<dbReference type="GO" id="GO:0061605">
    <property type="term" value="F:molybdopterin-synthase adenylyltransferase activity"/>
    <property type="evidence" value="ECO:0007669"/>
    <property type="project" value="UniProtKB-EC"/>
</dbReference>
<sequence length="257" mass="28704">MKHQFSRNELAYGQEGLALLKKQTVVVLGVGGVGSFAAEALARTNIGHIILIDKDDVDITNVNRQIHALTTTIGQSKVTLMEERIKQINPECKVTSLHMFYTEETYEALFDNYDIDYFIDASDTLMYKVHLMKECLERGIAVISSMGAANKTDPTRFQIADISKTYMDPMAKMIRRKLKKLGIYKGIPVVFSDESPIMIREDVIETVGDANAPTRKGQMPPSSNAFVPSVVGLICASYVINDILKDIPVKRIKDKNQ</sequence>
<dbReference type="SUPFAM" id="SSF69572">
    <property type="entry name" value="Activating enzymes of the ubiquitin-like proteins"/>
    <property type="match status" value="1"/>
</dbReference>
<protein>
    <submittedName>
        <fullName evidence="2">HesA/moeB/thiF family protein</fullName>
        <ecNumber evidence="2">2.7.7.80</ecNumber>
    </submittedName>
</protein>
<dbReference type="EMBL" id="FMPG01000001">
    <property type="protein sequence ID" value="SCS26902.1"/>
    <property type="molecule type" value="Genomic_DNA"/>
</dbReference>
<gene>
    <name evidence="2" type="primary">moeB_1</name>
    <name evidence="3" type="synonym">moeB_2</name>
    <name evidence="2" type="ORF">SAMEA2297795_00112</name>
    <name evidence="3" type="ORF">SAMEA2297796_02113</name>
</gene>
<accession>A0A1D4GPL3</accession>